<dbReference type="RefSeq" id="WP_070176583.1">
    <property type="nucleotide sequence ID" value="NZ_BMJR01000003.1"/>
</dbReference>
<accession>A0A1E8FD19</accession>
<dbReference type="Gene3D" id="3.10.450.50">
    <property type="match status" value="1"/>
</dbReference>
<evidence type="ECO:0000313" key="2">
    <source>
        <dbReference type="EMBL" id="OFI33656.1"/>
    </source>
</evidence>
<gene>
    <name evidence="2" type="ORF">BFC17_18930</name>
</gene>
<evidence type="ECO:0000256" key="1">
    <source>
        <dbReference type="SAM" id="SignalP"/>
    </source>
</evidence>
<dbReference type="EMBL" id="MJIC01000014">
    <property type="protein sequence ID" value="OFI33656.1"/>
    <property type="molecule type" value="Genomic_DNA"/>
</dbReference>
<dbReference type="InterPro" id="IPR039437">
    <property type="entry name" value="FrzH/put_lumazine-bd"/>
</dbReference>
<dbReference type="AlphaFoldDB" id="A0A1E8FD19"/>
<protein>
    <recommendedName>
        <fullName evidence="4">Lumazine-binding protein</fullName>
    </recommendedName>
</protein>
<reference evidence="2 3" key="1">
    <citation type="submission" date="2016-09" db="EMBL/GenBank/DDBJ databases">
        <title>Alteromonas lipolytica, a new species isolated from sea water.</title>
        <authorList>
            <person name="Wu Y.-H."/>
            <person name="Cheng H."/>
            <person name="Xu X.-W."/>
        </authorList>
    </citation>
    <scope>NUCLEOTIDE SEQUENCE [LARGE SCALE GENOMIC DNA]</scope>
    <source>
        <strain evidence="2 3">JW12</strain>
    </source>
</reference>
<evidence type="ECO:0008006" key="4">
    <source>
        <dbReference type="Google" id="ProtNLM"/>
    </source>
</evidence>
<dbReference type="InterPro" id="IPR032710">
    <property type="entry name" value="NTF2-like_dom_sf"/>
</dbReference>
<feature type="chain" id="PRO_5009214045" description="Lumazine-binding protein" evidence="1">
    <location>
        <begin position="20"/>
        <end position="150"/>
    </location>
</feature>
<proteinExistence type="predicted"/>
<comment type="caution">
    <text evidence="2">The sequence shown here is derived from an EMBL/GenBank/DDBJ whole genome shotgun (WGS) entry which is preliminary data.</text>
</comment>
<dbReference type="Proteomes" id="UP000176037">
    <property type="component" value="Unassembled WGS sequence"/>
</dbReference>
<dbReference type="Pfam" id="PF12893">
    <property type="entry name" value="Lumazine_bd_2"/>
    <property type="match status" value="1"/>
</dbReference>
<feature type="signal peptide" evidence="1">
    <location>
        <begin position="1"/>
        <end position="19"/>
    </location>
</feature>
<keyword evidence="1" id="KW-0732">Signal</keyword>
<sequence length="150" mass="17389">MKLVGVLLFCSALSLHALARDNDKPAIERAVKDYIESQHKVLPDMMARGIDKSLAKRTYWRSSNGNEFILESSYEDMVDLAARYNINGDKFPESPKMNIEIYDIDKRVASVKLTTDDWIDFMHLYKNEEGNWKVINVLWQFNDTTNHVSN</sequence>
<evidence type="ECO:0000313" key="3">
    <source>
        <dbReference type="Proteomes" id="UP000176037"/>
    </source>
</evidence>
<organism evidence="2 3">
    <name type="scientific">Alteromonas lipolytica</name>
    <dbReference type="NCBI Taxonomy" id="1856405"/>
    <lineage>
        <taxon>Bacteria</taxon>
        <taxon>Pseudomonadati</taxon>
        <taxon>Pseudomonadota</taxon>
        <taxon>Gammaproteobacteria</taxon>
        <taxon>Alteromonadales</taxon>
        <taxon>Alteromonadaceae</taxon>
        <taxon>Alteromonas/Salinimonas group</taxon>
        <taxon>Alteromonas</taxon>
    </lineage>
</organism>
<dbReference type="STRING" id="1856405.BFC17_18930"/>
<name>A0A1E8FD19_9ALTE</name>
<dbReference type="SUPFAM" id="SSF54427">
    <property type="entry name" value="NTF2-like"/>
    <property type="match status" value="1"/>
</dbReference>
<dbReference type="OrthoDB" id="5732224at2"/>
<keyword evidence="3" id="KW-1185">Reference proteome</keyword>